<dbReference type="GO" id="GO:0005886">
    <property type="term" value="C:plasma membrane"/>
    <property type="evidence" value="ECO:0007669"/>
    <property type="project" value="UniProtKB-SubCell"/>
</dbReference>
<dbReference type="PROSITE" id="PS50928">
    <property type="entry name" value="ABC_TM1"/>
    <property type="match status" value="1"/>
</dbReference>
<dbReference type="GO" id="GO:0055085">
    <property type="term" value="P:transmembrane transport"/>
    <property type="evidence" value="ECO:0007669"/>
    <property type="project" value="InterPro"/>
</dbReference>
<keyword evidence="3" id="KW-1003">Cell membrane</keyword>
<accession>A0A6J6SAB4</accession>
<dbReference type="Gene3D" id="1.10.3720.10">
    <property type="entry name" value="MetI-like"/>
    <property type="match status" value="1"/>
</dbReference>
<feature type="transmembrane region" description="Helical" evidence="7">
    <location>
        <begin position="89"/>
        <end position="115"/>
    </location>
</feature>
<evidence type="ECO:0000256" key="7">
    <source>
        <dbReference type="SAM" id="Phobius"/>
    </source>
</evidence>
<evidence type="ECO:0000313" key="12">
    <source>
        <dbReference type="EMBL" id="CAB5147837.1"/>
    </source>
</evidence>
<dbReference type="InterPro" id="IPR035906">
    <property type="entry name" value="MetI-like_sf"/>
</dbReference>
<dbReference type="EMBL" id="CAFBRY010000024">
    <property type="protein sequence ID" value="CAB5147837.1"/>
    <property type="molecule type" value="Genomic_DNA"/>
</dbReference>
<name>A0A6J6SAB4_9ZZZZ</name>
<evidence type="ECO:0000256" key="4">
    <source>
        <dbReference type="ARBA" id="ARBA00022692"/>
    </source>
</evidence>
<evidence type="ECO:0000256" key="2">
    <source>
        <dbReference type="ARBA" id="ARBA00022448"/>
    </source>
</evidence>
<evidence type="ECO:0000313" key="9">
    <source>
        <dbReference type="EMBL" id="CAB4340694.1"/>
    </source>
</evidence>
<evidence type="ECO:0000256" key="5">
    <source>
        <dbReference type="ARBA" id="ARBA00022989"/>
    </source>
</evidence>
<feature type="transmembrane region" description="Helical" evidence="7">
    <location>
        <begin position="26"/>
        <end position="47"/>
    </location>
</feature>
<feature type="transmembrane region" description="Helical" evidence="7">
    <location>
        <begin position="135"/>
        <end position="163"/>
    </location>
</feature>
<dbReference type="PANTHER" id="PTHR43386:SF1">
    <property type="entry name" value="D,D-DIPEPTIDE TRANSPORT SYSTEM PERMEASE PROTEIN DDPC-RELATED"/>
    <property type="match status" value="1"/>
</dbReference>
<organism evidence="10">
    <name type="scientific">freshwater metagenome</name>
    <dbReference type="NCBI Taxonomy" id="449393"/>
    <lineage>
        <taxon>unclassified sequences</taxon>
        <taxon>metagenomes</taxon>
        <taxon>ecological metagenomes</taxon>
    </lineage>
</organism>
<dbReference type="EMBL" id="CAEZYO010000023">
    <property type="protein sequence ID" value="CAB4731672.1"/>
    <property type="molecule type" value="Genomic_DNA"/>
</dbReference>
<protein>
    <submittedName>
        <fullName evidence="10">Unannotated protein</fullName>
    </submittedName>
</protein>
<feature type="domain" description="ABC transmembrane type-1" evidence="8">
    <location>
        <begin position="87"/>
        <end position="276"/>
    </location>
</feature>
<evidence type="ECO:0000256" key="1">
    <source>
        <dbReference type="ARBA" id="ARBA00004651"/>
    </source>
</evidence>
<evidence type="ECO:0000313" key="11">
    <source>
        <dbReference type="EMBL" id="CAB4825906.1"/>
    </source>
</evidence>
<evidence type="ECO:0000256" key="6">
    <source>
        <dbReference type="ARBA" id="ARBA00023136"/>
    </source>
</evidence>
<dbReference type="CDD" id="cd06261">
    <property type="entry name" value="TM_PBP2"/>
    <property type="match status" value="1"/>
</dbReference>
<dbReference type="PANTHER" id="PTHR43386">
    <property type="entry name" value="OLIGOPEPTIDE TRANSPORT SYSTEM PERMEASE PROTEIN APPC"/>
    <property type="match status" value="1"/>
</dbReference>
<dbReference type="Pfam" id="PF12911">
    <property type="entry name" value="OppC_N"/>
    <property type="match status" value="1"/>
</dbReference>
<evidence type="ECO:0000259" key="8">
    <source>
        <dbReference type="PROSITE" id="PS50928"/>
    </source>
</evidence>
<keyword evidence="6 7" id="KW-0472">Membrane</keyword>
<proteinExistence type="predicted"/>
<reference evidence="10" key="1">
    <citation type="submission" date="2020-05" db="EMBL/GenBank/DDBJ databases">
        <authorList>
            <person name="Chiriac C."/>
            <person name="Salcher M."/>
            <person name="Ghai R."/>
            <person name="Kavagutti S V."/>
        </authorList>
    </citation>
    <scope>NUCLEOTIDE SEQUENCE</scope>
</reference>
<dbReference type="SUPFAM" id="SSF161098">
    <property type="entry name" value="MetI-like"/>
    <property type="match status" value="1"/>
</dbReference>
<dbReference type="InterPro" id="IPR050366">
    <property type="entry name" value="BP-dependent_transpt_permease"/>
</dbReference>
<evidence type="ECO:0000313" key="10">
    <source>
        <dbReference type="EMBL" id="CAB4731672.1"/>
    </source>
</evidence>
<dbReference type="AlphaFoldDB" id="A0A6J6SAB4"/>
<dbReference type="InterPro" id="IPR000515">
    <property type="entry name" value="MetI-like"/>
</dbReference>
<dbReference type="Pfam" id="PF00528">
    <property type="entry name" value="BPD_transp_1"/>
    <property type="match status" value="1"/>
</dbReference>
<feature type="transmembrane region" description="Helical" evidence="7">
    <location>
        <begin position="256"/>
        <end position="276"/>
    </location>
</feature>
<keyword evidence="4 7" id="KW-0812">Transmembrane</keyword>
<evidence type="ECO:0000256" key="3">
    <source>
        <dbReference type="ARBA" id="ARBA00022475"/>
    </source>
</evidence>
<comment type="subcellular location">
    <subcellularLocation>
        <location evidence="1">Cell membrane</location>
        <topology evidence="1">Multi-pass membrane protein</topology>
    </subcellularLocation>
</comment>
<gene>
    <name evidence="10" type="ORF">UFOPK2731_00878</name>
    <name evidence="11" type="ORF">UFOPK3161_00896</name>
    <name evidence="9" type="ORF">UFOPK3962_00955</name>
    <name evidence="12" type="ORF">UFOPK4427_00895</name>
</gene>
<keyword evidence="5 7" id="KW-1133">Transmembrane helix</keyword>
<feature type="transmembrane region" description="Helical" evidence="7">
    <location>
        <begin position="204"/>
        <end position="229"/>
    </location>
</feature>
<dbReference type="EMBL" id="CAFABC010000022">
    <property type="protein sequence ID" value="CAB4825906.1"/>
    <property type="molecule type" value="Genomic_DNA"/>
</dbReference>
<keyword evidence="2" id="KW-0813">Transport</keyword>
<dbReference type="InterPro" id="IPR025966">
    <property type="entry name" value="OppC_N"/>
</dbReference>
<dbReference type="EMBL" id="CAESAH010000027">
    <property type="protein sequence ID" value="CAB4340694.1"/>
    <property type="molecule type" value="Genomic_DNA"/>
</dbReference>
<sequence>MSELEQIPVSLSYWQDVRKRFFGNKISIVGLVMLVLLIAVGIIGPFISGWKYDDLGPDILVGPGSKGHWFGTDDLGRDIFTRVTFGIRLSLTVAIVVTTISVFVGVTLGGLAGYFGGWIDTLISRFIDTWQVIPFVLIGFAIITVFGSSFWVIVAALVFTGWYSTTRLFRASVMQVKSLEYVEAARASGATTKRIILRHIGPNAIPPIIVVLAFSVAGAILSESIYAFLGVGFREPTPSLGVMISSSRNFLTDKPFVFFIPGSILVLLTLSIVLIGDGLRDALDPKLRGVK</sequence>